<gene>
    <name evidence="1" type="ORF">CFP56_036175</name>
</gene>
<protein>
    <submittedName>
        <fullName evidence="1">Uncharacterized protein</fullName>
    </submittedName>
</protein>
<dbReference type="EMBL" id="PKMF04000654">
    <property type="protein sequence ID" value="KAK7822834.1"/>
    <property type="molecule type" value="Genomic_DNA"/>
</dbReference>
<evidence type="ECO:0000313" key="1">
    <source>
        <dbReference type="EMBL" id="KAK7822834.1"/>
    </source>
</evidence>
<organism evidence="1 2">
    <name type="scientific">Quercus suber</name>
    <name type="common">Cork oak</name>
    <dbReference type="NCBI Taxonomy" id="58331"/>
    <lineage>
        <taxon>Eukaryota</taxon>
        <taxon>Viridiplantae</taxon>
        <taxon>Streptophyta</taxon>
        <taxon>Embryophyta</taxon>
        <taxon>Tracheophyta</taxon>
        <taxon>Spermatophyta</taxon>
        <taxon>Magnoliopsida</taxon>
        <taxon>eudicotyledons</taxon>
        <taxon>Gunneridae</taxon>
        <taxon>Pentapetalae</taxon>
        <taxon>rosids</taxon>
        <taxon>fabids</taxon>
        <taxon>Fagales</taxon>
        <taxon>Fagaceae</taxon>
        <taxon>Quercus</taxon>
    </lineage>
</organism>
<reference evidence="1 2" key="1">
    <citation type="journal article" date="2018" name="Sci. Data">
        <title>The draft genome sequence of cork oak.</title>
        <authorList>
            <person name="Ramos A.M."/>
            <person name="Usie A."/>
            <person name="Barbosa P."/>
            <person name="Barros P.M."/>
            <person name="Capote T."/>
            <person name="Chaves I."/>
            <person name="Simoes F."/>
            <person name="Abreu I."/>
            <person name="Carrasquinho I."/>
            <person name="Faro C."/>
            <person name="Guimaraes J.B."/>
            <person name="Mendonca D."/>
            <person name="Nobrega F."/>
            <person name="Rodrigues L."/>
            <person name="Saibo N.J.M."/>
            <person name="Varela M.C."/>
            <person name="Egas C."/>
            <person name="Matos J."/>
            <person name="Miguel C.M."/>
            <person name="Oliveira M.M."/>
            <person name="Ricardo C.P."/>
            <person name="Goncalves S."/>
        </authorList>
    </citation>
    <scope>NUCLEOTIDE SEQUENCE [LARGE SCALE GENOMIC DNA]</scope>
    <source>
        <strain evidence="2">cv. HL8</strain>
    </source>
</reference>
<dbReference type="Proteomes" id="UP000237347">
    <property type="component" value="Unassembled WGS sequence"/>
</dbReference>
<dbReference type="AlphaFoldDB" id="A0AAW0J7R7"/>
<keyword evidence="2" id="KW-1185">Reference proteome</keyword>
<comment type="caution">
    <text evidence="1">The sequence shown here is derived from an EMBL/GenBank/DDBJ whole genome shotgun (WGS) entry which is preliminary data.</text>
</comment>
<proteinExistence type="predicted"/>
<sequence length="71" mass="8163">MNQVGKELVIDINRSLEKLVVNFRDYAFVDELETWLEVDNITEKLWLRLDAESSNPGSQEACGFMRSKTGL</sequence>
<evidence type="ECO:0000313" key="2">
    <source>
        <dbReference type="Proteomes" id="UP000237347"/>
    </source>
</evidence>
<accession>A0AAW0J7R7</accession>
<name>A0AAW0J7R7_QUESU</name>